<dbReference type="PROSITE" id="PS50948">
    <property type="entry name" value="PAN"/>
    <property type="match status" value="1"/>
</dbReference>
<proteinExistence type="predicted"/>
<evidence type="ECO:0000313" key="4">
    <source>
        <dbReference type="EMBL" id="KAF2736007.1"/>
    </source>
</evidence>
<feature type="transmembrane region" description="Helical" evidence="2">
    <location>
        <begin position="321"/>
        <end position="344"/>
    </location>
</feature>
<keyword evidence="5" id="KW-1185">Reference proteome</keyword>
<protein>
    <recommendedName>
        <fullName evidence="3">Apple domain-containing protein</fullName>
    </recommendedName>
</protein>
<evidence type="ECO:0000256" key="1">
    <source>
        <dbReference type="SAM" id="MobiDB-lite"/>
    </source>
</evidence>
<gene>
    <name evidence="4" type="ORF">EJ04DRAFT_511298</name>
</gene>
<comment type="caution">
    <text evidence="4">The sequence shown here is derived from an EMBL/GenBank/DDBJ whole genome shotgun (WGS) entry which is preliminary data.</text>
</comment>
<feature type="domain" description="Apple" evidence="3">
    <location>
        <begin position="6"/>
        <end position="105"/>
    </location>
</feature>
<dbReference type="OrthoDB" id="3943216at2759"/>
<evidence type="ECO:0000256" key="2">
    <source>
        <dbReference type="SAM" id="Phobius"/>
    </source>
</evidence>
<feature type="region of interest" description="Disordered" evidence="1">
    <location>
        <begin position="389"/>
        <end position="426"/>
    </location>
</feature>
<dbReference type="Pfam" id="PF00024">
    <property type="entry name" value="PAN_1"/>
    <property type="match status" value="1"/>
</dbReference>
<feature type="compositionally biased region" description="Basic and acidic residues" evidence="1">
    <location>
        <begin position="414"/>
        <end position="426"/>
    </location>
</feature>
<dbReference type="AlphaFoldDB" id="A0A9P4QYL5"/>
<name>A0A9P4QYL5_9PLEO</name>
<evidence type="ECO:0000259" key="3">
    <source>
        <dbReference type="PROSITE" id="PS50948"/>
    </source>
</evidence>
<dbReference type="InterPro" id="IPR003609">
    <property type="entry name" value="Pan_app"/>
</dbReference>
<evidence type="ECO:0000313" key="5">
    <source>
        <dbReference type="Proteomes" id="UP000799444"/>
    </source>
</evidence>
<dbReference type="EMBL" id="ML996129">
    <property type="protein sequence ID" value="KAF2736007.1"/>
    <property type="molecule type" value="Genomic_DNA"/>
</dbReference>
<keyword evidence="2" id="KW-0812">Transmembrane</keyword>
<reference evidence="4" key="1">
    <citation type="journal article" date="2020" name="Stud. Mycol.">
        <title>101 Dothideomycetes genomes: a test case for predicting lifestyles and emergence of pathogens.</title>
        <authorList>
            <person name="Haridas S."/>
            <person name="Albert R."/>
            <person name="Binder M."/>
            <person name="Bloem J."/>
            <person name="Labutti K."/>
            <person name="Salamov A."/>
            <person name="Andreopoulos B."/>
            <person name="Baker S."/>
            <person name="Barry K."/>
            <person name="Bills G."/>
            <person name="Bluhm B."/>
            <person name="Cannon C."/>
            <person name="Castanera R."/>
            <person name="Culley D."/>
            <person name="Daum C."/>
            <person name="Ezra D."/>
            <person name="Gonzalez J."/>
            <person name="Henrissat B."/>
            <person name="Kuo A."/>
            <person name="Liang C."/>
            <person name="Lipzen A."/>
            <person name="Lutzoni F."/>
            <person name="Magnuson J."/>
            <person name="Mondo S."/>
            <person name="Nolan M."/>
            <person name="Ohm R."/>
            <person name="Pangilinan J."/>
            <person name="Park H.-J."/>
            <person name="Ramirez L."/>
            <person name="Alfaro M."/>
            <person name="Sun H."/>
            <person name="Tritt A."/>
            <person name="Yoshinaga Y."/>
            <person name="Zwiers L.-H."/>
            <person name="Turgeon B."/>
            <person name="Goodwin S."/>
            <person name="Spatafora J."/>
            <person name="Crous P."/>
            <person name="Grigoriev I."/>
        </authorList>
    </citation>
    <scope>NUCLEOTIDE SEQUENCE</scope>
    <source>
        <strain evidence="4">CBS 125425</strain>
    </source>
</reference>
<sequence>MTDQNCTETTLTTPQGLDFSLYCDTGGPGTGEYTDATTGADNISQCLERCSEHPTELCGAVAFDHQGLKCYLMNSTVTTDLGRPLANWTLGIANRTQLAPLSRDCTNNAANQTSQNGLPFTIACGQAVQGLDVCGTDSFDCRKHTATLADCLDHCSTLHPLCTGVTWDARMENGFQNCYPKRAAPRQFDDARKYNKNSHSAKAIIAFPTEEECHASADGKVTASNADEFELSCNEGRYGTNVTVQHAESHSACVDACATYSGTAPCQGAVFDANMDGGYENCYLKSDIGGAVGNMPGVAFARRLNGTNSSDPANNSSQSKAWIAGPVIGGIVAVVLVVGALWWWRKRRRGGTRRTAIAKDGGQTEAWPEKEGWAKQELGSDMMIAPAQELDSRVRPSELGTEGVRNGGFELEAPDERVGRGMNRTD</sequence>
<accession>A0A9P4QYL5</accession>
<keyword evidence="2" id="KW-0472">Membrane</keyword>
<organism evidence="4 5">
    <name type="scientific">Polyplosphaeria fusca</name>
    <dbReference type="NCBI Taxonomy" id="682080"/>
    <lineage>
        <taxon>Eukaryota</taxon>
        <taxon>Fungi</taxon>
        <taxon>Dikarya</taxon>
        <taxon>Ascomycota</taxon>
        <taxon>Pezizomycotina</taxon>
        <taxon>Dothideomycetes</taxon>
        <taxon>Pleosporomycetidae</taxon>
        <taxon>Pleosporales</taxon>
        <taxon>Tetraplosphaeriaceae</taxon>
        <taxon>Polyplosphaeria</taxon>
    </lineage>
</organism>
<dbReference type="Proteomes" id="UP000799444">
    <property type="component" value="Unassembled WGS sequence"/>
</dbReference>
<keyword evidence="2" id="KW-1133">Transmembrane helix</keyword>